<dbReference type="HOGENOM" id="CLU_656094_0_0_1"/>
<dbReference type="Pfam" id="PF10373">
    <property type="entry name" value="EST1_DNA_bind"/>
    <property type="match status" value="1"/>
</dbReference>
<organism evidence="3 4">
    <name type="scientific">Tetranychus urticae</name>
    <name type="common">Two-spotted spider mite</name>
    <dbReference type="NCBI Taxonomy" id="32264"/>
    <lineage>
        <taxon>Eukaryota</taxon>
        <taxon>Metazoa</taxon>
        <taxon>Ecdysozoa</taxon>
        <taxon>Arthropoda</taxon>
        <taxon>Chelicerata</taxon>
        <taxon>Arachnida</taxon>
        <taxon>Acari</taxon>
        <taxon>Acariformes</taxon>
        <taxon>Trombidiformes</taxon>
        <taxon>Prostigmata</taxon>
        <taxon>Eleutherengona</taxon>
        <taxon>Raphignathae</taxon>
        <taxon>Tetranychoidea</taxon>
        <taxon>Tetranychidae</taxon>
        <taxon>Tetranychus</taxon>
    </lineage>
</organism>
<keyword evidence="4" id="KW-1185">Reference proteome</keyword>
<dbReference type="OMA" id="LMNPNIE"/>
<dbReference type="STRING" id="32264.T1KWB5"/>
<keyword evidence="1" id="KW-0866">Nonsense-mediated mRNA decay</keyword>
<sequence length="419" mass="48072">MSESTNLLRIISNHQGLNMSNQSLDEKQKNVATLCEQYLQKLVNKLKQQSEVNDSSDPCDADSSCAAEIQLWNQLKKYIETHEGSLINCIHGFYVYILQVLYSLIKGPAMDLYFIRCKFVDDVKLKEADKLLFYNIYIRLGDLNRYLKNLKVSRYYYYQACEIDPSRGHAYNQLALVTTSQVFNSLYYSVRALMATDDPIKMAKNNIDSLVNRCSLMNPNIEPLFLNDSSIIDADRVENWLHFIVIAIYCEKLKIVLPYLIKELDKNLTIEPKKPNENILIPKFDTKWIFSAMDVAIDIILSHPSDEKLSSIELDKELSDIKGKLTILLKDKTCTADKVGLALKHDYLLYGFSPLKEAHKVLSFSEPLDDLLNTQLLLLRINEKLEKLIVLTNERKVKNRVKKSRNIALQSILGSKGSS</sequence>
<dbReference type="Proteomes" id="UP000015104">
    <property type="component" value="Unassembled WGS sequence"/>
</dbReference>
<name>T1KWB5_TETUR</name>
<dbReference type="InterPro" id="IPR011990">
    <property type="entry name" value="TPR-like_helical_dom_sf"/>
</dbReference>
<dbReference type="InterPro" id="IPR018834">
    <property type="entry name" value="DNA/RNA-bd_Est1-type"/>
</dbReference>
<feature type="domain" description="DNA/RNA-binding" evidence="2">
    <location>
        <begin position="155"/>
        <end position="273"/>
    </location>
</feature>
<dbReference type="KEGG" id="tut:107367951"/>
<dbReference type="OrthoDB" id="69928at2759"/>
<dbReference type="AlphaFoldDB" id="T1KWB5"/>
<proteinExistence type="predicted"/>
<reference evidence="3" key="2">
    <citation type="submission" date="2015-06" db="UniProtKB">
        <authorList>
            <consortium name="EnsemblMetazoa"/>
        </authorList>
    </citation>
    <scope>IDENTIFICATION</scope>
</reference>
<reference evidence="4" key="1">
    <citation type="submission" date="2011-08" db="EMBL/GenBank/DDBJ databases">
        <authorList>
            <person name="Rombauts S."/>
        </authorList>
    </citation>
    <scope>NUCLEOTIDE SEQUENCE</scope>
    <source>
        <strain evidence="4">London</strain>
    </source>
</reference>
<protein>
    <recommendedName>
        <fullName evidence="2">DNA/RNA-binding domain-containing protein</fullName>
    </recommendedName>
</protein>
<dbReference type="GO" id="GO:0000184">
    <property type="term" value="P:nuclear-transcribed mRNA catabolic process, nonsense-mediated decay"/>
    <property type="evidence" value="ECO:0007669"/>
    <property type="project" value="UniProtKB-KW"/>
</dbReference>
<gene>
    <name evidence="3" type="primary">107367951</name>
</gene>
<evidence type="ECO:0000313" key="3">
    <source>
        <dbReference type="EnsemblMetazoa" id="tetur24g01050.1"/>
    </source>
</evidence>
<dbReference type="SUPFAM" id="SSF48452">
    <property type="entry name" value="TPR-like"/>
    <property type="match status" value="1"/>
</dbReference>
<evidence type="ECO:0000256" key="1">
    <source>
        <dbReference type="ARBA" id="ARBA00023161"/>
    </source>
</evidence>
<dbReference type="GO" id="GO:0070034">
    <property type="term" value="F:telomerase RNA binding"/>
    <property type="evidence" value="ECO:0007669"/>
    <property type="project" value="TreeGrafter"/>
</dbReference>
<accession>T1KWB5</accession>
<dbReference type="Gene3D" id="1.25.40.10">
    <property type="entry name" value="Tetratricopeptide repeat domain"/>
    <property type="match status" value="1"/>
</dbReference>
<dbReference type="PANTHER" id="PTHR15696">
    <property type="entry name" value="SMG-7 SUPPRESSOR WITH MORPHOLOGICAL EFFECT ON GENITALIA PROTEIN 7"/>
    <property type="match status" value="1"/>
</dbReference>
<dbReference type="EMBL" id="CAEY01000640">
    <property type="status" value="NOT_ANNOTATED_CDS"/>
    <property type="molecule type" value="Genomic_DNA"/>
</dbReference>
<evidence type="ECO:0000259" key="2">
    <source>
        <dbReference type="Pfam" id="PF10373"/>
    </source>
</evidence>
<dbReference type="PANTHER" id="PTHR15696:SF0">
    <property type="entry name" value="TELOMERASE-BINDING PROTEIN EST1A"/>
    <property type="match status" value="1"/>
</dbReference>
<dbReference type="GO" id="GO:0042162">
    <property type="term" value="F:telomeric DNA binding"/>
    <property type="evidence" value="ECO:0007669"/>
    <property type="project" value="TreeGrafter"/>
</dbReference>
<dbReference type="EnsemblMetazoa" id="tetur24g01050.1">
    <property type="protein sequence ID" value="tetur24g01050.1"/>
    <property type="gene ID" value="tetur24g01050"/>
</dbReference>
<dbReference type="InterPro" id="IPR045153">
    <property type="entry name" value="Est1/Ebs1-like"/>
</dbReference>
<dbReference type="GO" id="GO:0005697">
    <property type="term" value="C:telomerase holoenzyme complex"/>
    <property type="evidence" value="ECO:0007669"/>
    <property type="project" value="TreeGrafter"/>
</dbReference>
<evidence type="ECO:0000313" key="4">
    <source>
        <dbReference type="Proteomes" id="UP000015104"/>
    </source>
</evidence>